<dbReference type="EMBL" id="JAAOAR010000050">
    <property type="protein sequence ID" value="KAF5605588.1"/>
    <property type="molecule type" value="Genomic_DNA"/>
</dbReference>
<evidence type="ECO:0000313" key="4">
    <source>
        <dbReference type="Proteomes" id="UP000544095"/>
    </source>
</evidence>
<dbReference type="CDD" id="cd12087">
    <property type="entry name" value="TM_EGFR-like"/>
    <property type="match status" value="1"/>
</dbReference>
<feature type="region of interest" description="Disordered" evidence="1">
    <location>
        <begin position="55"/>
        <end position="100"/>
    </location>
</feature>
<evidence type="ECO:0000256" key="1">
    <source>
        <dbReference type="SAM" id="MobiDB-lite"/>
    </source>
</evidence>
<dbReference type="AlphaFoldDB" id="A0A8H5Q0T0"/>
<gene>
    <name evidence="3" type="ORF">FPANT_1163</name>
</gene>
<evidence type="ECO:0000313" key="3">
    <source>
        <dbReference type="EMBL" id="KAF5605588.1"/>
    </source>
</evidence>
<sequence length="208" mass="21905">MAAVYYALNGRGLTGSPPDPAITEPPEAYNRDILKRQNAGTYDICGYYSLPGSASMETSMETTPEPTSSDGELTTKTGTTAESNTQKTTSPAEPSSNSSAPTGAIVGGVLGGLAILAFIGFGLWFIRHKKRQAGNGSHLVATIDQPPVAAYHPQQSVTQAQGLANYQPLASGIPPEPKAYSPSSTMLYPAFNEAQPFHHDSTSPARYL</sequence>
<evidence type="ECO:0000256" key="2">
    <source>
        <dbReference type="SAM" id="Phobius"/>
    </source>
</evidence>
<comment type="caution">
    <text evidence="3">The sequence shown here is derived from an EMBL/GenBank/DDBJ whole genome shotgun (WGS) entry which is preliminary data.</text>
</comment>
<feature type="transmembrane region" description="Helical" evidence="2">
    <location>
        <begin position="104"/>
        <end position="126"/>
    </location>
</feature>
<keyword evidence="2" id="KW-0812">Transmembrane</keyword>
<keyword evidence="2" id="KW-0472">Membrane</keyword>
<reference evidence="3 4" key="1">
    <citation type="submission" date="2020-05" db="EMBL/GenBank/DDBJ databases">
        <title>Identification and distribution of gene clusters putatively required for synthesis of sphingolipid metabolism inhibitors in phylogenetically diverse species of the filamentous fungus Fusarium.</title>
        <authorList>
            <person name="Kim H.-S."/>
            <person name="Busman M."/>
            <person name="Brown D.W."/>
            <person name="Divon H."/>
            <person name="Uhlig S."/>
            <person name="Proctor R.H."/>
        </authorList>
    </citation>
    <scope>NUCLEOTIDE SEQUENCE [LARGE SCALE GENOMIC DNA]</scope>
    <source>
        <strain evidence="3 4">NRRL 25211</strain>
    </source>
</reference>
<accession>A0A8H5Q0T0</accession>
<feature type="compositionally biased region" description="Low complexity" evidence="1">
    <location>
        <begin position="88"/>
        <end position="100"/>
    </location>
</feature>
<protein>
    <submittedName>
        <fullName evidence="3">Uncharacterized protein</fullName>
    </submittedName>
</protein>
<dbReference type="Proteomes" id="UP000544095">
    <property type="component" value="Unassembled WGS sequence"/>
</dbReference>
<keyword evidence="4" id="KW-1185">Reference proteome</keyword>
<proteinExistence type="predicted"/>
<organism evidence="3 4">
    <name type="scientific">Fusarium pseudoanthophilum</name>
    <dbReference type="NCBI Taxonomy" id="48495"/>
    <lineage>
        <taxon>Eukaryota</taxon>
        <taxon>Fungi</taxon>
        <taxon>Dikarya</taxon>
        <taxon>Ascomycota</taxon>
        <taxon>Pezizomycotina</taxon>
        <taxon>Sordariomycetes</taxon>
        <taxon>Hypocreomycetidae</taxon>
        <taxon>Hypocreales</taxon>
        <taxon>Nectriaceae</taxon>
        <taxon>Fusarium</taxon>
        <taxon>Fusarium fujikuroi species complex</taxon>
    </lineage>
</organism>
<name>A0A8H5Q0T0_9HYPO</name>
<keyword evidence="2" id="KW-1133">Transmembrane helix</keyword>
<feature type="compositionally biased region" description="Polar residues" evidence="1">
    <location>
        <begin position="70"/>
        <end position="87"/>
    </location>
</feature>
<feature type="compositionally biased region" description="Low complexity" evidence="1">
    <location>
        <begin position="55"/>
        <end position="69"/>
    </location>
</feature>